<feature type="region of interest" description="Disordered" evidence="1">
    <location>
        <begin position="195"/>
        <end position="234"/>
    </location>
</feature>
<dbReference type="Proteomes" id="UP000308197">
    <property type="component" value="Unassembled WGS sequence"/>
</dbReference>
<accession>A0A5C3P418</accession>
<organism evidence="2 3">
    <name type="scientific">Polyporus arcularius HHB13444</name>
    <dbReference type="NCBI Taxonomy" id="1314778"/>
    <lineage>
        <taxon>Eukaryota</taxon>
        <taxon>Fungi</taxon>
        <taxon>Dikarya</taxon>
        <taxon>Basidiomycota</taxon>
        <taxon>Agaricomycotina</taxon>
        <taxon>Agaricomycetes</taxon>
        <taxon>Polyporales</taxon>
        <taxon>Polyporaceae</taxon>
        <taxon>Polyporus</taxon>
    </lineage>
</organism>
<feature type="compositionally biased region" description="Basic and acidic residues" evidence="1">
    <location>
        <begin position="65"/>
        <end position="75"/>
    </location>
</feature>
<dbReference type="InParanoid" id="A0A5C3P418"/>
<feature type="compositionally biased region" description="Basic and acidic residues" evidence="1">
    <location>
        <begin position="483"/>
        <end position="492"/>
    </location>
</feature>
<feature type="compositionally biased region" description="Basic and acidic residues" evidence="1">
    <location>
        <begin position="425"/>
        <end position="434"/>
    </location>
</feature>
<dbReference type="EMBL" id="ML211757">
    <property type="protein sequence ID" value="TFK80513.1"/>
    <property type="molecule type" value="Genomic_DNA"/>
</dbReference>
<evidence type="ECO:0000313" key="2">
    <source>
        <dbReference type="EMBL" id="TFK80513.1"/>
    </source>
</evidence>
<reference evidence="2 3" key="1">
    <citation type="journal article" date="2019" name="Nat. Ecol. Evol.">
        <title>Megaphylogeny resolves global patterns of mushroom evolution.</title>
        <authorList>
            <person name="Varga T."/>
            <person name="Krizsan K."/>
            <person name="Foldi C."/>
            <person name="Dima B."/>
            <person name="Sanchez-Garcia M."/>
            <person name="Sanchez-Ramirez S."/>
            <person name="Szollosi G.J."/>
            <person name="Szarkandi J.G."/>
            <person name="Papp V."/>
            <person name="Albert L."/>
            <person name="Andreopoulos W."/>
            <person name="Angelini C."/>
            <person name="Antonin V."/>
            <person name="Barry K.W."/>
            <person name="Bougher N.L."/>
            <person name="Buchanan P."/>
            <person name="Buyck B."/>
            <person name="Bense V."/>
            <person name="Catcheside P."/>
            <person name="Chovatia M."/>
            <person name="Cooper J."/>
            <person name="Damon W."/>
            <person name="Desjardin D."/>
            <person name="Finy P."/>
            <person name="Geml J."/>
            <person name="Haridas S."/>
            <person name="Hughes K."/>
            <person name="Justo A."/>
            <person name="Karasinski D."/>
            <person name="Kautmanova I."/>
            <person name="Kiss B."/>
            <person name="Kocsube S."/>
            <person name="Kotiranta H."/>
            <person name="LaButti K.M."/>
            <person name="Lechner B.E."/>
            <person name="Liimatainen K."/>
            <person name="Lipzen A."/>
            <person name="Lukacs Z."/>
            <person name="Mihaltcheva S."/>
            <person name="Morgado L.N."/>
            <person name="Niskanen T."/>
            <person name="Noordeloos M.E."/>
            <person name="Ohm R.A."/>
            <person name="Ortiz-Santana B."/>
            <person name="Ovrebo C."/>
            <person name="Racz N."/>
            <person name="Riley R."/>
            <person name="Savchenko A."/>
            <person name="Shiryaev A."/>
            <person name="Soop K."/>
            <person name="Spirin V."/>
            <person name="Szebenyi C."/>
            <person name="Tomsovsky M."/>
            <person name="Tulloss R.E."/>
            <person name="Uehling J."/>
            <person name="Grigoriev I.V."/>
            <person name="Vagvolgyi C."/>
            <person name="Papp T."/>
            <person name="Martin F.M."/>
            <person name="Miettinen O."/>
            <person name="Hibbett D.S."/>
            <person name="Nagy L.G."/>
        </authorList>
    </citation>
    <scope>NUCLEOTIDE SEQUENCE [LARGE SCALE GENOMIC DNA]</scope>
    <source>
        <strain evidence="2 3">HHB13444</strain>
    </source>
</reference>
<feature type="region of interest" description="Disordered" evidence="1">
    <location>
        <begin position="483"/>
        <end position="527"/>
    </location>
</feature>
<feature type="compositionally biased region" description="Basic and acidic residues" evidence="1">
    <location>
        <begin position="157"/>
        <end position="173"/>
    </location>
</feature>
<sequence>MKHCWRASRLFSPSSSLPCALLPSSPLQCHITSARRYAAWMTQNIQGWLMTSVMSDVPVATDDEGTVREPQETAERGYVGQQSPIDDSLPPSSPIESWTDDEGVGAQGQTADNREGSTTSYDTKAMWASAGPVPELYLFDGHEAAPREEGEVEDEEPHAAGEDRTSDEMDEASRAIQNKVNEYLCKHPTGPGLEGCMTTPRKRSWNGTVASEELSRFTRRPRRERDGGGSEGVRLPSIHELVRNPWRGYGTERVSSTSLAASVHAPEPGHGPHTPLSKFVYQSEANVSGRPPTPYTVGTVASDVRPGARRAEPEEGAGRHVSVKTAPALRPEAMDMDLDEDDGGAILRSPSLRRARMERDRRELEEIEERRQALRTAIRNAEQTSQRCPTAASQGRRSEEYVPDTGSRGYNKRQTTPNDAMIDNRALEDTRTDKGLGSYGGDEEAAPTPARRDAWSAIPNTKAWRYREEMRLRELQGWDGAREREPLAEREASQAMSSRTRYSRAPTENFWRENESPERPADDGRWDAEMGQKDAAMLREGAAGDDREQDDIDYRHASHHETTMGDWMGAGVGGAVPTVVARDEGVLDIPTTVDNPHDEKWAVHFEDPETLLRGLSEDFIRIVWWGDKPTVIFTVYNYKYTENDAIHRHIETSVTSMTTFLTGETDFKVIPPDPERKHKLQSRDLPFIWAI</sequence>
<feature type="region of interest" description="Disordered" evidence="1">
    <location>
        <begin position="145"/>
        <end position="176"/>
    </location>
</feature>
<name>A0A5C3P418_9APHY</name>
<keyword evidence="3" id="KW-1185">Reference proteome</keyword>
<gene>
    <name evidence="2" type="ORF">K466DRAFT_569600</name>
</gene>
<dbReference type="AlphaFoldDB" id="A0A5C3P418"/>
<evidence type="ECO:0000256" key="1">
    <source>
        <dbReference type="SAM" id="MobiDB-lite"/>
    </source>
</evidence>
<evidence type="ECO:0000313" key="3">
    <source>
        <dbReference type="Proteomes" id="UP000308197"/>
    </source>
</evidence>
<feature type="compositionally biased region" description="Polar residues" evidence="1">
    <location>
        <begin position="381"/>
        <end position="395"/>
    </location>
</feature>
<proteinExistence type="predicted"/>
<feature type="region of interest" description="Disordered" evidence="1">
    <location>
        <begin position="63"/>
        <end position="121"/>
    </location>
</feature>
<feature type="compositionally biased region" description="Polar residues" evidence="1">
    <location>
        <begin position="107"/>
        <end position="121"/>
    </location>
</feature>
<feature type="compositionally biased region" description="Basic and acidic residues" evidence="1">
    <location>
        <begin position="510"/>
        <end position="527"/>
    </location>
</feature>
<protein>
    <submittedName>
        <fullName evidence="2">Uncharacterized protein</fullName>
    </submittedName>
</protein>
<feature type="region of interest" description="Disordered" evidence="1">
    <location>
        <begin position="377"/>
        <end position="451"/>
    </location>
</feature>